<reference evidence="2 3" key="1">
    <citation type="submission" date="2017-12" db="EMBL/GenBank/DDBJ databases">
        <title>Gene loss provides genomic basis for host adaptation in cereal stripe rust fungi.</title>
        <authorList>
            <person name="Xia C."/>
        </authorList>
    </citation>
    <scope>NUCLEOTIDE SEQUENCE [LARGE SCALE GENOMIC DNA]</scope>
    <source>
        <strain evidence="2 3">93TX-2</strain>
    </source>
</reference>
<name>A0A2S4WAW5_9BASI</name>
<dbReference type="Proteomes" id="UP000238274">
    <property type="component" value="Unassembled WGS sequence"/>
</dbReference>
<protein>
    <submittedName>
        <fullName evidence="2">Uncharacterized protein</fullName>
    </submittedName>
</protein>
<dbReference type="AlphaFoldDB" id="A0A2S4WAW5"/>
<comment type="caution">
    <text evidence="2">The sequence shown here is derived from an EMBL/GenBank/DDBJ whole genome shotgun (WGS) entry which is preliminary data.</text>
</comment>
<dbReference type="PANTHER" id="PTHR33069:SF3">
    <property type="entry name" value="DYNEIN HEAVY CHAIN TAIL DOMAIN-CONTAINING PROTEIN"/>
    <property type="match status" value="1"/>
</dbReference>
<reference evidence="3" key="3">
    <citation type="journal article" date="2018" name="Mol. Plant Microbe Interact.">
        <title>Genome sequence resources for the wheat stripe rust pathogen (Puccinia striiformis f. sp. tritici) and the barley stripe rust pathogen (Puccinia striiformis f. sp. hordei).</title>
        <authorList>
            <person name="Xia C."/>
            <person name="Wang M."/>
            <person name="Yin C."/>
            <person name="Cornejo O.E."/>
            <person name="Hulbert S.H."/>
            <person name="Chen X."/>
        </authorList>
    </citation>
    <scope>NUCLEOTIDE SEQUENCE [LARGE SCALE GENOMIC DNA]</scope>
    <source>
        <strain evidence="3">93TX-2</strain>
    </source>
</reference>
<accession>A0A2S4WAW5</accession>
<feature type="region of interest" description="Disordered" evidence="1">
    <location>
        <begin position="1"/>
        <end position="29"/>
    </location>
</feature>
<proteinExistence type="predicted"/>
<reference evidence="3" key="2">
    <citation type="journal article" date="2018" name="BMC Genomics">
        <title>Genomic insights into host adaptation between the wheat stripe rust pathogen (Puccinia striiformis f. sp. tritici) and the barley stripe rust pathogen (Puccinia striiformis f. sp. hordei).</title>
        <authorList>
            <person name="Xia C."/>
            <person name="Wang M."/>
            <person name="Yin C."/>
            <person name="Cornejo O.E."/>
            <person name="Hulbert S.H."/>
            <person name="Chen X."/>
        </authorList>
    </citation>
    <scope>NUCLEOTIDE SEQUENCE [LARGE SCALE GENOMIC DNA]</scope>
    <source>
        <strain evidence="3">93TX-2</strain>
    </source>
</reference>
<keyword evidence="3" id="KW-1185">Reference proteome</keyword>
<evidence type="ECO:0000313" key="2">
    <source>
        <dbReference type="EMBL" id="POW18847.1"/>
    </source>
</evidence>
<dbReference type="EMBL" id="PKSM01000058">
    <property type="protein sequence ID" value="POW18847.1"/>
    <property type="molecule type" value="Genomic_DNA"/>
</dbReference>
<dbReference type="VEuPathDB" id="FungiDB:PSHT_05307"/>
<sequence>MANSTSVGGREPNRSAIQLQGGTLGHQEIPRSDRQIRRECWRTNHFSTLLPAKTRSVEIHAQWAEGLTCDSKSSNLTDSTSYLCYIFNLNLWPTICDGFRKYNELLQQLDLSTEKSQEPINITLARKKAIDCTTAIQDQIDSTINIINGSDLQNNEYGWSHMIPGIDHGMRDLFKMMQDAQRDPSLCPNDTTIDPVVQVGRALIPVMKLSRTFLNKLLDPKLHTSQSDKFTKNFSSQLRNQG</sequence>
<dbReference type="PANTHER" id="PTHR33069">
    <property type="entry name" value="CHROMOSOME 7, WHOLE GENOME SHOTGUN SEQUENCE-RELATED"/>
    <property type="match status" value="1"/>
</dbReference>
<evidence type="ECO:0000256" key="1">
    <source>
        <dbReference type="SAM" id="MobiDB-lite"/>
    </source>
</evidence>
<dbReference type="VEuPathDB" id="FungiDB:PSTT_06302"/>
<evidence type="ECO:0000313" key="3">
    <source>
        <dbReference type="Proteomes" id="UP000238274"/>
    </source>
</evidence>
<organism evidence="2 3">
    <name type="scientific">Puccinia striiformis</name>
    <dbReference type="NCBI Taxonomy" id="27350"/>
    <lineage>
        <taxon>Eukaryota</taxon>
        <taxon>Fungi</taxon>
        <taxon>Dikarya</taxon>
        <taxon>Basidiomycota</taxon>
        <taxon>Pucciniomycotina</taxon>
        <taxon>Pucciniomycetes</taxon>
        <taxon>Pucciniales</taxon>
        <taxon>Pucciniaceae</taxon>
        <taxon>Puccinia</taxon>
    </lineage>
</organism>
<gene>
    <name evidence="2" type="ORF">PSHT_05307</name>
</gene>